<feature type="region of interest" description="Disordered" evidence="1">
    <location>
        <begin position="211"/>
        <end position="265"/>
    </location>
</feature>
<dbReference type="OrthoDB" id="548532at2759"/>
<reference evidence="2 3" key="1">
    <citation type="journal article" date="2017" name="Mol. Biol. Evol.">
        <title>The 4-celled Tetrabaena socialis nuclear genome reveals the essential components for genetic control of cell number at the origin of multicellularity in the volvocine lineage.</title>
        <authorList>
            <person name="Featherston J."/>
            <person name="Arakaki Y."/>
            <person name="Hanschen E.R."/>
            <person name="Ferris P.J."/>
            <person name="Michod R.E."/>
            <person name="Olson B.J.S.C."/>
            <person name="Nozaki H."/>
            <person name="Durand P.M."/>
        </authorList>
    </citation>
    <scope>NUCLEOTIDE SEQUENCE [LARGE SCALE GENOMIC DNA]</scope>
    <source>
        <strain evidence="2 3">NIES-571</strain>
    </source>
</reference>
<evidence type="ECO:0000313" key="3">
    <source>
        <dbReference type="Proteomes" id="UP000236333"/>
    </source>
</evidence>
<feature type="region of interest" description="Disordered" evidence="1">
    <location>
        <begin position="39"/>
        <end position="66"/>
    </location>
</feature>
<feature type="region of interest" description="Disordered" evidence="1">
    <location>
        <begin position="81"/>
        <end position="138"/>
    </location>
</feature>
<feature type="compositionally biased region" description="Basic and acidic residues" evidence="1">
    <location>
        <begin position="81"/>
        <end position="91"/>
    </location>
</feature>
<feature type="region of interest" description="Disordered" evidence="1">
    <location>
        <begin position="358"/>
        <end position="387"/>
    </location>
</feature>
<feature type="compositionally biased region" description="Gly residues" evidence="1">
    <location>
        <begin position="234"/>
        <end position="244"/>
    </location>
</feature>
<evidence type="ECO:0000313" key="2">
    <source>
        <dbReference type="EMBL" id="PNH08899.1"/>
    </source>
</evidence>
<sequence length="398" mass="41176">MLYECSCGFTAGTATEFYRHLASSKDAASGHQLVQARFTSTPRKEAGIGATSAQGAVDGPPQKNPQATWVDEYLLVDQREEGAQQRHDAGEARLPTSVPAASVAPQQPPETGSPLRGTQPEQQQQQQQGTPRGWGLRRPRSSTVLAAAARGGPAGALEVDSDDVELIERTNSYARGGAAGTSRSAQSALRVSGTLMTAIAVGLSPWRWFGGSNGGGGEGEGGEGLAGPQQGAAGEEGGGAGGGLPSVQEGGLDGGGEAWEQGSDAAGAGVVAARAEAQLPPPPASLAALHDITAVLMWRNPWHTSRIFGAGLYLAICARQLVRGHDLVQPSTALLAACFLALMRNAVRQTLATYRRAQQQQQQQMREEGGDEDEQGRAAASAGDEEAERLEVLLTAGA</sequence>
<name>A0A2J8A8P4_9CHLO</name>
<dbReference type="Proteomes" id="UP000236333">
    <property type="component" value="Unassembled WGS sequence"/>
</dbReference>
<protein>
    <submittedName>
        <fullName evidence="2">Uncharacterized protein</fullName>
    </submittedName>
</protein>
<accession>A0A2J8A8P4</accession>
<feature type="compositionally biased region" description="Gly residues" evidence="1">
    <location>
        <begin position="211"/>
        <end position="225"/>
    </location>
</feature>
<proteinExistence type="predicted"/>
<comment type="caution">
    <text evidence="2">The sequence shown here is derived from an EMBL/GenBank/DDBJ whole genome shotgun (WGS) entry which is preliminary data.</text>
</comment>
<evidence type="ECO:0000256" key="1">
    <source>
        <dbReference type="SAM" id="MobiDB-lite"/>
    </source>
</evidence>
<keyword evidence="3" id="KW-1185">Reference proteome</keyword>
<organism evidence="2 3">
    <name type="scientific">Tetrabaena socialis</name>
    <dbReference type="NCBI Taxonomy" id="47790"/>
    <lineage>
        <taxon>Eukaryota</taxon>
        <taxon>Viridiplantae</taxon>
        <taxon>Chlorophyta</taxon>
        <taxon>core chlorophytes</taxon>
        <taxon>Chlorophyceae</taxon>
        <taxon>CS clade</taxon>
        <taxon>Chlamydomonadales</taxon>
        <taxon>Tetrabaenaceae</taxon>
        <taxon>Tetrabaena</taxon>
    </lineage>
</organism>
<dbReference type="EMBL" id="PGGS01000112">
    <property type="protein sequence ID" value="PNH08899.1"/>
    <property type="molecule type" value="Genomic_DNA"/>
</dbReference>
<feature type="non-terminal residue" evidence="2">
    <location>
        <position position="398"/>
    </location>
</feature>
<gene>
    <name evidence="2" type="ORF">TSOC_004538</name>
</gene>
<dbReference type="AlphaFoldDB" id="A0A2J8A8P4"/>